<dbReference type="GO" id="GO:0009626">
    <property type="term" value="P:plant-type hypersensitive response"/>
    <property type="evidence" value="ECO:0007669"/>
    <property type="project" value="TreeGrafter"/>
</dbReference>
<dbReference type="AlphaFoldDB" id="A0A7J0DA57"/>
<dbReference type="Proteomes" id="UP000585474">
    <property type="component" value="Unassembled WGS sequence"/>
</dbReference>
<comment type="caution">
    <text evidence="2">The sequence shown here is derived from an EMBL/GenBank/DDBJ whole genome shotgun (WGS) entry which is preliminary data.</text>
</comment>
<evidence type="ECO:0000313" key="2">
    <source>
        <dbReference type="EMBL" id="GFS30780.1"/>
    </source>
</evidence>
<dbReference type="PANTHER" id="PTHR33199:SF3">
    <property type="entry name" value="MACPF DOMAIN-CONTAINING PROTEIN CAD1"/>
    <property type="match status" value="1"/>
</dbReference>
<feature type="domain" description="MACPF" evidence="1">
    <location>
        <begin position="1"/>
        <end position="306"/>
    </location>
</feature>
<dbReference type="OrthoDB" id="1668874at2759"/>
<proteinExistence type="predicted"/>
<organism evidence="2 3">
    <name type="scientific">Actinidia rufa</name>
    <dbReference type="NCBI Taxonomy" id="165716"/>
    <lineage>
        <taxon>Eukaryota</taxon>
        <taxon>Viridiplantae</taxon>
        <taxon>Streptophyta</taxon>
        <taxon>Embryophyta</taxon>
        <taxon>Tracheophyta</taxon>
        <taxon>Spermatophyta</taxon>
        <taxon>Magnoliopsida</taxon>
        <taxon>eudicotyledons</taxon>
        <taxon>Gunneridae</taxon>
        <taxon>Pentapetalae</taxon>
        <taxon>asterids</taxon>
        <taxon>Ericales</taxon>
        <taxon>Actinidiaceae</taxon>
        <taxon>Actinidia</taxon>
    </lineage>
</organism>
<dbReference type="InterPro" id="IPR020864">
    <property type="entry name" value="MACPF"/>
</dbReference>
<name>A0A7J0DA57_9ERIC</name>
<keyword evidence="3" id="KW-1185">Reference proteome</keyword>
<dbReference type="EMBL" id="BJWL01000130">
    <property type="protein sequence ID" value="GFS30780.1"/>
    <property type="molecule type" value="Genomic_DNA"/>
</dbReference>
<sequence length="380" mass="41623">MPLLKDYEGSAFDALQTLAELSLMMLATTIKDICHNTAQKQWDETLVLVLGWESLLLLVKNSILHGSKEVALAAINCLQSTFISHSPKMAKRFNEKSGISGRIPLGSFNAMFNFTGSSQLDAAVTKSLVMIGHVIPLYEVKFVKSNLLLNEEVNRAVPYSWDPASLASFIETCGTHIATSATIGGRDVVYIRQHQSSPLSAAEIENYVKDIGDQRFSNLKSQSTAPLKYKDKDVTVIFRRKGGDDLEQSHGKWAETVQTAPDVINMTFTPIVPLLEGISSALCCLRQRNTYQGSFPLTFPRNASNLNDVGGPLSLLDQSANHLQESGSPVHEILESSRTKAGTMVDAAMQAMSSSMKGGNTLRIEEAMVVIGFHWTILAW</sequence>
<dbReference type="PANTHER" id="PTHR33199">
    <property type="entry name" value="MACPF DOMAIN-CONTAINING PROTEIN CAD1"/>
    <property type="match status" value="1"/>
</dbReference>
<evidence type="ECO:0000259" key="1">
    <source>
        <dbReference type="PROSITE" id="PS51412"/>
    </source>
</evidence>
<dbReference type="Pfam" id="PF01823">
    <property type="entry name" value="MACPF"/>
    <property type="match status" value="1"/>
</dbReference>
<accession>A0A7J0DA57</accession>
<dbReference type="InterPro" id="IPR044663">
    <property type="entry name" value="CAD1/NSL1-like"/>
</dbReference>
<reference evidence="3" key="1">
    <citation type="submission" date="2019-07" db="EMBL/GenBank/DDBJ databases">
        <title>De Novo Assembly of kiwifruit Actinidia rufa.</title>
        <authorList>
            <person name="Sugita-Konishi S."/>
            <person name="Sato K."/>
            <person name="Mori E."/>
            <person name="Abe Y."/>
            <person name="Kisaki G."/>
            <person name="Hamano K."/>
            <person name="Suezawa K."/>
            <person name="Otani M."/>
            <person name="Fukuda T."/>
            <person name="Manabe T."/>
            <person name="Gomi K."/>
            <person name="Tabuchi M."/>
            <person name="Akimitsu K."/>
            <person name="Kataoka I."/>
        </authorList>
    </citation>
    <scope>NUCLEOTIDE SEQUENCE [LARGE SCALE GENOMIC DNA]</scope>
    <source>
        <strain evidence="3">cv. Fuchu</strain>
    </source>
</reference>
<gene>
    <name evidence="2" type="ORF">Acr_00g0014000</name>
</gene>
<dbReference type="GO" id="GO:2000031">
    <property type="term" value="P:regulation of salicylic acid mediated signaling pathway"/>
    <property type="evidence" value="ECO:0007669"/>
    <property type="project" value="InterPro"/>
</dbReference>
<protein>
    <submittedName>
        <fullName evidence="2">MAC/Perforin domain-containing protein</fullName>
    </submittedName>
</protein>
<dbReference type="GO" id="GO:0005886">
    <property type="term" value="C:plasma membrane"/>
    <property type="evidence" value="ECO:0007669"/>
    <property type="project" value="TreeGrafter"/>
</dbReference>
<evidence type="ECO:0000313" key="3">
    <source>
        <dbReference type="Proteomes" id="UP000585474"/>
    </source>
</evidence>
<dbReference type="PROSITE" id="PS51412">
    <property type="entry name" value="MACPF_2"/>
    <property type="match status" value="1"/>
</dbReference>